<dbReference type="Gene3D" id="3.40.50.850">
    <property type="entry name" value="Isochorismatase-like"/>
    <property type="match status" value="1"/>
</dbReference>
<evidence type="ECO:0000313" key="2">
    <source>
        <dbReference type="EMBL" id="QDT94681.1"/>
    </source>
</evidence>
<dbReference type="AlphaFoldDB" id="A0A517VNT3"/>
<organism evidence="2 3">
    <name type="scientific">Gimesia aquarii</name>
    <dbReference type="NCBI Taxonomy" id="2527964"/>
    <lineage>
        <taxon>Bacteria</taxon>
        <taxon>Pseudomonadati</taxon>
        <taxon>Planctomycetota</taxon>
        <taxon>Planctomycetia</taxon>
        <taxon>Planctomycetales</taxon>
        <taxon>Planctomycetaceae</taxon>
        <taxon>Gimesia</taxon>
    </lineage>
</organism>
<dbReference type="SUPFAM" id="SSF52499">
    <property type="entry name" value="Isochorismatase-like hydrolases"/>
    <property type="match status" value="1"/>
</dbReference>
<proteinExistence type="predicted"/>
<dbReference type="InterPro" id="IPR036380">
    <property type="entry name" value="Isochorismatase-like_sf"/>
</dbReference>
<evidence type="ECO:0000313" key="3">
    <source>
        <dbReference type="Proteomes" id="UP000318704"/>
    </source>
</evidence>
<sequence>MFGSRDLLFGLFFTFSLILNSQLTNAGEEIRVYHNTLKKLKAPSPLLADHPEFIQPIEELRRFEAPLLVDDEGADLSVRAWRFSYNARGIIEIPNKIRADKTAVIMVHPWGIDDGQGWKTPEPAGAADFCTPEKNHLAGRHTREVIDPFLKRSRKDVALVMYSLIGKVDPIRKKLYRTFDYNPTKTEREQARKDLAKQLKSLPYQGEPLPNRLTLSKEQPVIDYFKQFSGLSAGDRFNGKGFWNVPVPVTSDVTVHDDDVLIFDQEGYEPLKKFLKKEGIRHVLLTGYATDMCFCKTTAGYENLSRDFNVFLVGDASLATFPANSSPKYATNAHISFASLNHLITQVSWIKKIHSD</sequence>
<dbReference type="KEGG" id="gaw:V144x_01120"/>
<feature type="domain" description="Isochorismatase-like" evidence="1">
    <location>
        <begin position="269"/>
        <end position="323"/>
    </location>
</feature>
<name>A0A517VNT3_9PLAN</name>
<dbReference type="InterPro" id="IPR000868">
    <property type="entry name" value="Isochorismatase-like_dom"/>
</dbReference>
<evidence type="ECO:0000259" key="1">
    <source>
        <dbReference type="Pfam" id="PF00857"/>
    </source>
</evidence>
<gene>
    <name evidence="2" type="ORF">V144x_01120</name>
</gene>
<dbReference type="Pfam" id="PF00857">
    <property type="entry name" value="Isochorismatase"/>
    <property type="match status" value="1"/>
</dbReference>
<accession>A0A517VNT3</accession>
<dbReference type="RefSeq" id="WP_144979799.1">
    <property type="nucleotide sequence ID" value="NZ_CP037920.1"/>
</dbReference>
<dbReference type="EMBL" id="CP037920">
    <property type="protein sequence ID" value="QDT94681.1"/>
    <property type="molecule type" value="Genomic_DNA"/>
</dbReference>
<reference evidence="2 3" key="1">
    <citation type="submission" date="2019-03" db="EMBL/GenBank/DDBJ databases">
        <title>Deep-cultivation of Planctomycetes and their phenomic and genomic characterization uncovers novel biology.</title>
        <authorList>
            <person name="Wiegand S."/>
            <person name="Jogler M."/>
            <person name="Boedeker C."/>
            <person name="Pinto D."/>
            <person name="Vollmers J."/>
            <person name="Rivas-Marin E."/>
            <person name="Kohn T."/>
            <person name="Peeters S.H."/>
            <person name="Heuer A."/>
            <person name="Rast P."/>
            <person name="Oberbeckmann S."/>
            <person name="Bunk B."/>
            <person name="Jeske O."/>
            <person name="Meyerdierks A."/>
            <person name="Storesund J.E."/>
            <person name="Kallscheuer N."/>
            <person name="Luecker S."/>
            <person name="Lage O.M."/>
            <person name="Pohl T."/>
            <person name="Merkel B.J."/>
            <person name="Hornburger P."/>
            <person name="Mueller R.-W."/>
            <person name="Bruemmer F."/>
            <person name="Labrenz M."/>
            <person name="Spormann A.M."/>
            <person name="Op den Camp H."/>
            <person name="Overmann J."/>
            <person name="Amann R."/>
            <person name="Jetten M.S.M."/>
            <person name="Mascher T."/>
            <person name="Medema M.H."/>
            <person name="Devos D.P."/>
            <person name="Kaster A.-K."/>
            <person name="Ovreas L."/>
            <person name="Rohde M."/>
            <person name="Galperin M.Y."/>
            <person name="Jogler C."/>
        </authorList>
    </citation>
    <scope>NUCLEOTIDE SEQUENCE [LARGE SCALE GENOMIC DNA]</scope>
    <source>
        <strain evidence="2 3">V144</strain>
    </source>
</reference>
<dbReference type="Proteomes" id="UP000318704">
    <property type="component" value="Chromosome"/>
</dbReference>
<protein>
    <submittedName>
        <fullName evidence="2">Isochorismatase family protein</fullName>
    </submittedName>
</protein>